<organism evidence="1 2">
    <name type="scientific">Reticulibacter mediterranei</name>
    <dbReference type="NCBI Taxonomy" id="2778369"/>
    <lineage>
        <taxon>Bacteria</taxon>
        <taxon>Bacillati</taxon>
        <taxon>Chloroflexota</taxon>
        <taxon>Ktedonobacteria</taxon>
        <taxon>Ktedonobacterales</taxon>
        <taxon>Reticulibacteraceae</taxon>
        <taxon>Reticulibacter</taxon>
    </lineage>
</organism>
<accession>A0A8J3IQC7</accession>
<proteinExistence type="predicted"/>
<comment type="caution">
    <text evidence="1">The sequence shown here is derived from an EMBL/GenBank/DDBJ whole genome shotgun (WGS) entry which is preliminary data.</text>
</comment>
<sequence>MGPAYCIDLAPGPNGRRGQILFHNDRYRDYPDPLAPDHGSIRVVAQGIEEFFSNLADDLGSGVYTFDEATGMLWSKQMWEAMFTLKTSRGAWFGTIEEDQLTSLKRERKKY</sequence>
<reference evidence="1" key="1">
    <citation type="submission" date="2020-10" db="EMBL/GenBank/DDBJ databases">
        <title>Taxonomic study of unclassified bacteria belonging to the class Ktedonobacteria.</title>
        <authorList>
            <person name="Yabe S."/>
            <person name="Wang C.M."/>
            <person name="Zheng Y."/>
            <person name="Sakai Y."/>
            <person name="Cavaletti L."/>
            <person name="Monciardini P."/>
            <person name="Donadio S."/>
        </authorList>
    </citation>
    <scope>NUCLEOTIDE SEQUENCE</scope>
    <source>
        <strain evidence="1">ID150040</strain>
    </source>
</reference>
<gene>
    <name evidence="1" type="ORF">KSF_066230</name>
</gene>
<name>A0A8J3IQC7_9CHLR</name>
<protein>
    <recommendedName>
        <fullName evidence="3">Knr4/Smi1-like domain-containing protein</fullName>
    </recommendedName>
</protein>
<evidence type="ECO:0000313" key="1">
    <source>
        <dbReference type="EMBL" id="GHO96575.1"/>
    </source>
</evidence>
<dbReference type="Proteomes" id="UP000597444">
    <property type="component" value="Unassembled WGS sequence"/>
</dbReference>
<evidence type="ECO:0008006" key="3">
    <source>
        <dbReference type="Google" id="ProtNLM"/>
    </source>
</evidence>
<evidence type="ECO:0000313" key="2">
    <source>
        <dbReference type="Proteomes" id="UP000597444"/>
    </source>
</evidence>
<dbReference type="EMBL" id="BNJK01000001">
    <property type="protein sequence ID" value="GHO96575.1"/>
    <property type="molecule type" value="Genomic_DNA"/>
</dbReference>
<dbReference type="AlphaFoldDB" id="A0A8J3IQC7"/>
<keyword evidence="2" id="KW-1185">Reference proteome</keyword>